<keyword evidence="3" id="KW-1185">Reference proteome</keyword>
<reference evidence="2 3" key="1">
    <citation type="submission" date="2017-03" db="EMBL/GenBank/DDBJ databases">
        <title>Genome Survey of Euroglyphus maynei.</title>
        <authorList>
            <person name="Arlian L.G."/>
            <person name="Morgan M.S."/>
            <person name="Rider S.D."/>
        </authorList>
    </citation>
    <scope>NUCLEOTIDE SEQUENCE [LARGE SCALE GENOMIC DNA]</scope>
    <source>
        <strain evidence="2">Arlian Lab</strain>
        <tissue evidence="2">Whole body</tissue>
    </source>
</reference>
<evidence type="ECO:0000256" key="1">
    <source>
        <dbReference type="SAM" id="MobiDB-lite"/>
    </source>
</evidence>
<feature type="compositionally biased region" description="Acidic residues" evidence="1">
    <location>
        <begin position="14"/>
        <end position="23"/>
    </location>
</feature>
<accession>A0A1Y3AV43</accession>
<evidence type="ECO:0000313" key="3">
    <source>
        <dbReference type="Proteomes" id="UP000194236"/>
    </source>
</evidence>
<gene>
    <name evidence="2" type="ORF">BLA29_011247</name>
</gene>
<evidence type="ECO:0000313" key="2">
    <source>
        <dbReference type="EMBL" id="OTF71877.1"/>
    </source>
</evidence>
<sequence length="113" mass="12282">MIDRESATIKELDETSSDNDGDSVVDEMDQICLYCSLGTNHSEDECILAQVDVSSEMFTLETTADSEGSSSADTTNNELITADMIRGGQIDALIIKATQASMASDNIEREIFF</sequence>
<name>A0A1Y3AV43_EURMA</name>
<proteinExistence type="predicted"/>
<comment type="caution">
    <text evidence="2">The sequence shown here is derived from an EMBL/GenBank/DDBJ whole genome shotgun (WGS) entry which is preliminary data.</text>
</comment>
<dbReference type="AlphaFoldDB" id="A0A1Y3AV43"/>
<dbReference type="Proteomes" id="UP000194236">
    <property type="component" value="Unassembled WGS sequence"/>
</dbReference>
<feature type="region of interest" description="Disordered" evidence="1">
    <location>
        <begin position="1"/>
        <end position="23"/>
    </location>
</feature>
<protein>
    <submittedName>
        <fullName evidence="2">Uncharacterized protein</fullName>
    </submittedName>
</protein>
<organism evidence="2 3">
    <name type="scientific">Euroglyphus maynei</name>
    <name type="common">Mayne's house dust mite</name>
    <dbReference type="NCBI Taxonomy" id="6958"/>
    <lineage>
        <taxon>Eukaryota</taxon>
        <taxon>Metazoa</taxon>
        <taxon>Ecdysozoa</taxon>
        <taxon>Arthropoda</taxon>
        <taxon>Chelicerata</taxon>
        <taxon>Arachnida</taxon>
        <taxon>Acari</taxon>
        <taxon>Acariformes</taxon>
        <taxon>Sarcoptiformes</taxon>
        <taxon>Astigmata</taxon>
        <taxon>Psoroptidia</taxon>
        <taxon>Analgoidea</taxon>
        <taxon>Pyroglyphidae</taxon>
        <taxon>Pyroglyphinae</taxon>
        <taxon>Euroglyphus</taxon>
    </lineage>
</organism>
<feature type="compositionally biased region" description="Basic and acidic residues" evidence="1">
    <location>
        <begin position="1"/>
        <end position="13"/>
    </location>
</feature>
<dbReference type="EMBL" id="MUJZ01058844">
    <property type="protein sequence ID" value="OTF71877.1"/>
    <property type="molecule type" value="Genomic_DNA"/>
</dbReference>